<dbReference type="GO" id="GO:0004674">
    <property type="term" value="F:protein serine/threonine kinase activity"/>
    <property type="evidence" value="ECO:0007669"/>
    <property type="project" value="UniProtKB-KW"/>
</dbReference>
<dbReference type="SMART" id="SM00220">
    <property type="entry name" value="S_TKc"/>
    <property type="match status" value="1"/>
</dbReference>
<evidence type="ECO:0000256" key="5">
    <source>
        <dbReference type="ARBA" id="ARBA00022475"/>
    </source>
</evidence>
<keyword evidence="17 23" id="KW-0472">Membrane</keyword>
<organism evidence="26 27">
    <name type="scientific">Cannabis sativa</name>
    <name type="common">Hemp</name>
    <name type="synonym">Marijuana</name>
    <dbReference type="NCBI Taxonomy" id="3483"/>
    <lineage>
        <taxon>Eukaryota</taxon>
        <taxon>Viridiplantae</taxon>
        <taxon>Streptophyta</taxon>
        <taxon>Embryophyta</taxon>
        <taxon>Tracheophyta</taxon>
        <taxon>Spermatophyta</taxon>
        <taxon>Magnoliopsida</taxon>
        <taxon>eudicotyledons</taxon>
        <taxon>Gunneridae</taxon>
        <taxon>Pentapetalae</taxon>
        <taxon>rosids</taxon>
        <taxon>fabids</taxon>
        <taxon>Rosales</taxon>
        <taxon>Cannabaceae</taxon>
        <taxon>Cannabis</taxon>
    </lineage>
</organism>
<dbReference type="FunFam" id="3.30.200.20:FF:000432">
    <property type="entry name" value="LRR receptor-like serine/threonine-protein kinase EFR"/>
    <property type="match status" value="1"/>
</dbReference>
<dbReference type="PROSITE" id="PS50011">
    <property type="entry name" value="PROTEIN_KINASE_DOM"/>
    <property type="match status" value="1"/>
</dbReference>
<dbReference type="InterPro" id="IPR032675">
    <property type="entry name" value="LRR_dom_sf"/>
</dbReference>
<comment type="caution">
    <text evidence="26">The sequence shown here is derived from an EMBL/GenBank/DDBJ whole genome shotgun (WGS) entry which is preliminary data.</text>
</comment>
<evidence type="ECO:0000313" key="26">
    <source>
        <dbReference type="EMBL" id="KAF4358788.1"/>
    </source>
</evidence>
<dbReference type="PROSITE" id="PS00107">
    <property type="entry name" value="PROTEIN_KINASE_ATP"/>
    <property type="match status" value="1"/>
</dbReference>
<evidence type="ECO:0000256" key="10">
    <source>
        <dbReference type="ARBA" id="ARBA00022692"/>
    </source>
</evidence>
<dbReference type="InterPro" id="IPR051809">
    <property type="entry name" value="Plant_receptor-like_S/T_kinase"/>
</dbReference>
<evidence type="ECO:0000259" key="25">
    <source>
        <dbReference type="PROSITE" id="PS50011"/>
    </source>
</evidence>
<keyword evidence="9" id="KW-0808">Transferase</keyword>
<reference evidence="26 27" key="1">
    <citation type="journal article" date="2020" name="bioRxiv">
        <title>Sequence and annotation of 42 cannabis genomes reveals extensive copy number variation in cannabinoid synthesis and pathogen resistance genes.</title>
        <authorList>
            <person name="Mckernan K.J."/>
            <person name="Helbert Y."/>
            <person name="Kane L.T."/>
            <person name="Ebling H."/>
            <person name="Zhang L."/>
            <person name="Liu B."/>
            <person name="Eaton Z."/>
            <person name="Mclaughlin S."/>
            <person name="Kingan S."/>
            <person name="Baybayan P."/>
            <person name="Concepcion G."/>
            <person name="Jordan M."/>
            <person name="Riva A."/>
            <person name="Barbazuk W."/>
            <person name="Harkins T."/>
        </authorList>
    </citation>
    <scope>NUCLEOTIDE SEQUENCE [LARGE SCALE GENOMIC DNA]</scope>
    <source>
        <strain evidence="27">cv. Jamaican Lion 4</strain>
        <tissue evidence="26">Leaf</tissue>
    </source>
</reference>
<dbReference type="InterPro" id="IPR001245">
    <property type="entry name" value="Ser-Thr/Tyr_kinase_cat_dom"/>
</dbReference>
<keyword evidence="18" id="KW-0675">Receptor</keyword>
<dbReference type="Gene3D" id="3.80.10.10">
    <property type="entry name" value="Ribonuclease Inhibitor"/>
    <property type="match status" value="3"/>
</dbReference>
<dbReference type="InterPro" id="IPR003591">
    <property type="entry name" value="Leu-rich_rpt_typical-subtyp"/>
</dbReference>
<evidence type="ECO:0000256" key="9">
    <source>
        <dbReference type="ARBA" id="ARBA00022679"/>
    </source>
</evidence>
<comment type="similarity">
    <text evidence="3">Belongs to the RLP family.</text>
</comment>
<dbReference type="SUPFAM" id="SSF52058">
    <property type="entry name" value="L domain-like"/>
    <property type="match status" value="2"/>
</dbReference>
<dbReference type="SMART" id="SM00369">
    <property type="entry name" value="LRR_TYP"/>
    <property type="match status" value="8"/>
</dbReference>
<dbReference type="PROSITE" id="PS00108">
    <property type="entry name" value="PROTEIN_KINASE_ST"/>
    <property type="match status" value="1"/>
</dbReference>
<evidence type="ECO:0000256" key="23">
    <source>
        <dbReference type="SAM" id="Phobius"/>
    </source>
</evidence>
<dbReference type="GO" id="GO:0005886">
    <property type="term" value="C:plasma membrane"/>
    <property type="evidence" value="ECO:0007669"/>
    <property type="project" value="UniProtKB-SubCell"/>
</dbReference>
<dbReference type="InterPro" id="IPR017441">
    <property type="entry name" value="Protein_kinase_ATP_BS"/>
</dbReference>
<keyword evidence="12" id="KW-0677">Repeat</keyword>
<dbReference type="PANTHER" id="PTHR27008:SF598">
    <property type="entry name" value="RECEPTOR-LIKE SERINE_THREONINE-PROTEIN KINASE, PUTATIVE-RELATED"/>
    <property type="match status" value="1"/>
</dbReference>
<feature type="signal peptide" evidence="24">
    <location>
        <begin position="1"/>
        <end position="29"/>
    </location>
</feature>
<dbReference type="Pfam" id="PF13855">
    <property type="entry name" value="LRR_8"/>
    <property type="match status" value="1"/>
</dbReference>
<evidence type="ECO:0000313" key="27">
    <source>
        <dbReference type="Proteomes" id="UP000525078"/>
    </source>
</evidence>
<name>A0A7J6EK23_CANSA</name>
<dbReference type="FunFam" id="1.10.510.10:FF:000358">
    <property type="entry name" value="Putative leucine-rich repeat receptor-like serine/threonine-protein kinase"/>
    <property type="match status" value="1"/>
</dbReference>
<comment type="similarity">
    <text evidence="2">Belongs to the protein kinase superfamily. Ser/Thr protein kinase family.</text>
</comment>
<dbReference type="Proteomes" id="UP000525078">
    <property type="component" value="Unassembled WGS sequence"/>
</dbReference>
<keyword evidence="11 24" id="KW-0732">Signal</keyword>
<dbReference type="Pfam" id="PF07714">
    <property type="entry name" value="PK_Tyr_Ser-Thr"/>
    <property type="match status" value="1"/>
</dbReference>
<dbReference type="InterPro" id="IPR008271">
    <property type="entry name" value="Ser/Thr_kinase_AS"/>
</dbReference>
<feature type="chain" id="PRO_5029606493" description="non-specific serine/threonine protein kinase" evidence="24">
    <location>
        <begin position="30"/>
        <end position="1068"/>
    </location>
</feature>
<keyword evidence="7" id="KW-0597">Phosphoprotein</keyword>
<dbReference type="Pfam" id="PF08263">
    <property type="entry name" value="LRRNT_2"/>
    <property type="match status" value="1"/>
</dbReference>
<sequence length="1068" mass="117412">MAPFNSHHNSFLFTTFLLTILLYSPSSFSSFATTKTYSNGNETDRQALLAIKAQIIDDPYGVMKSWNDSIHFCNWIGVICGHLHHRVTTLNLSSHDLVGSLSPSIGNLTFLSTIDLTFNHFQNQIPQQLGLLFRLKHLDLSNNSFSGAIPANLSGCSKLLRLRLGFNNLSGRIPIELGSFQLLERVQLHYNNLSGPLPDSLGNLSSTKSLSLAVNNFDGKIPESFGRLKNLEFLGLGVNRISGMIPSSVYNLSSMTRFTVPYNQLEGNLPSDLGFTLPNLIVFNVGHNLFSGQLPSSLSNASNLVELDTEGSKFTGKVNIDFGNSPNLWWLVLASNSLGTGEADDLNFFESLAKCKKLGVVDLSDNQFGGIFPSSIYKIPSLVTLRLGSNKLSGNIPKGIGSLVNLTELVIEKNNFSGKIPADIGDLKRLRRLHMSENSFSGHIPSSLASISQLYSLHLQKNLLTGPIPSSLGSLSTLQELDLSHNYLNGSIPKEVMSLSSLTISLNLAQNQFTSSLPSEVGKLQNLGYFDVSENKLSGKIPSELGSCLKLEHLHMESNLFEGSIPSSFSSLRGLQDLDLSRNNLSGEIPNYFQHMLFENLNLSFNQFQGQVPSKGVFKNASGISLVGNEKLCGGIPELHFPACIANKSKNENISQRLKWIIPLFCGLLGSVLIMSTLIVLRLKKLKREPSSAPNSSTIDLLLHVSYASLLKATDEFSSANLLGSGSFGSVYKATLHPNELVVAVKVLQLHERGASKSFLAECEALRNIRHRNLVKLLTVCSSSDFQGNEFKALVYEFMPNGSLESWLHSFSREDGELKILSLVQRLNIAIDVASAMDYLHHHCQQPIVHCDLKPSNILLDNDMIAHVGDFGLARFIQEATAQQTSSFVLKGTIGYAAPEYGMGSKVSTHGDVYSYGILLLEIFTGKRPTDEMFKDGLSLHDYVKRALLRRQISDVLDPIFVVGGEREEEAPNNIDISNNNEVGYSKKEQREECLTAILRVGVACSVETPRERMNFTDVIKELKLVRLFGEHQRSSPSMAFLTKQEPQPVIADEPKGLISERVGLDST</sequence>
<comment type="catalytic activity">
    <reaction evidence="20">
        <text>L-threonyl-[protein] + ATP = O-phospho-L-threonyl-[protein] + ADP + H(+)</text>
        <dbReference type="Rhea" id="RHEA:46608"/>
        <dbReference type="Rhea" id="RHEA-COMP:11060"/>
        <dbReference type="Rhea" id="RHEA-COMP:11605"/>
        <dbReference type="ChEBI" id="CHEBI:15378"/>
        <dbReference type="ChEBI" id="CHEBI:30013"/>
        <dbReference type="ChEBI" id="CHEBI:30616"/>
        <dbReference type="ChEBI" id="CHEBI:61977"/>
        <dbReference type="ChEBI" id="CHEBI:456216"/>
        <dbReference type="EC" id="2.7.11.1"/>
    </reaction>
</comment>
<keyword evidence="15 22" id="KW-0067">ATP-binding</keyword>
<keyword evidence="14" id="KW-0418">Kinase</keyword>
<dbReference type="InterPro" id="IPR013210">
    <property type="entry name" value="LRR_N_plant-typ"/>
</dbReference>
<dbReference type="Gene3D" id="3.30.200.20">
    <property type="entry name" value="Phosphorylase Kinase, domain 1"/>
    <property type="match status" value="1"/>
</dbReference>
<keyword evidence="16 23" id="KW-1133">Transmembrane helix</keyword>
<comment type="catalytic activity">
    <reaction evidence="21">
        <text>L-seryl-[protein] + ATP = O-phospho-L-seryl-[protein] + ADP + H(+)</text>
        <dbReference type="Rhea" id="RHEA:17989"/>
        <dbReference type="Rhea" id="RHEA-COMP:9863"/>
        <dbReference type="Rhea" id="RHEA-COMP:11604"/>
        <dbReference type="ChEBI" id="CHEBI:15378"/>
        <dbReference type="ChEBI" id="CHEBI:29999"/>
        <dbReference type="ChEBI" id="CHEBI:30616"/>
        <dbReference type="ChEBI" id="CHEBI:83421"/>
        <dbReference type="ChEBI" id="CHEBI:456216"/>
        <dbReference type="EC" id="2.7.11.1"/>
    </reaction>
</comment>
<evidence type="ECO:0000256" key="2">
    <source>
        <dbReference type="ARBA" id="ARBA00008684"/>
    </source>
</evidence>
<dbReference type="PRINTS" id="PR00019">
    <property type="entry name" value="LEURICHRPT"/>
</dbReference>
<evidence type="ECO:0000256" key="22">
    <source>
        <dbReference type="PROSITE-ProRule" id="PRU10141"/>
    </source>
</evidence>
<dbReference type="EMBL" id="JAATIP010000221">
    <property type="protein sequence ID" value="KAF4358788.1"/>
    <property type="molecule type" value="Genomic_DNA"/>
</dbReference>
<evidence type="ECO:0000256" key="21">
    <source>
        <dbReference type="ARBA" id="ARBA00048679"/>
    </source>
</evidence>
<dbReference type="SUPFAM" id="SSF56112">
    <property type="entry name" value="Protein kinase-like (PK-like)"/>
    <property type="match status" value="1"/>
</dbReference>
<evidence type="ECO:0000256" key="12">
    <source>
        <dbReference type="ARBA" id="ARBA00022737"/>
    </source>
</evidence>
<accession>A0A7J6EK23</accession>
<keyword evidence="10 23" id="KW-0812">Transmembrane</keyword>
<dbReference type="PANTHER" id="PTHR27008">
    <property type="entry name" value="OS04G0122200 PROTEIN"/>
    <property type="match status" value="1"/>
</dbReference>
<evidence type="ECO:0000256" key="19">
    <source>
        <dbReference type="ARBA" id="ARBA00023180"/>
    </source>
</evidence>
<proteinExistence type="inferred from homology"/>
<dbReference type="GO" id="GO:0005524">
    <property type="term" value="F:ATP binding"/>
    <property type="evidence" value="ECO:0007669"/>
    <property type="project" value="UniProtKB-UniRule"/>
</dbReference>
<dbReference type="CDD" id="cd14066">
    <property type="entry name" value="STKc_IRAK"/>
    <property type="match status" value="1"/>
</dbReference>
<evidence type="ECO:0000256" key="1">
    <source>
        <dbReference type="ARBA" id="ARBA00004251"/>
    </source>
</evidence>
<dbReference type="InterPro" id="IPR011009">
    <property type="entry name" value="Kinase-like_dom_sf"/>
</dbReference>
<keyword evidence="13 22" id="KW-0547">Nucleotide-binding</keyword>
<dbReference type="FunFam" id="3.80.10.10:FF:000288">
    <property type="entry name" value="LRR receptor-like serine/threonine-protein kinase EFR"/>
    <property type="match status" value="1"/>
</dbReference>
<evidence type="ECO:0000256" key="17">
    <source>
        <dbReference type="ARBA" id="ARBA00023136"/>
    </source>
</evidence>
<keyword evidence="19" id="KW-0325">Glycoprotein</keyword>
<evidence type="ECO:0000256" key="6">
    <source>
        <dbReference type="ARBA" id="ARBA00022527"/>
    </source>
</evidence>
<dbReference type="Pfam" id="PF00560">
    <property type="entry name" value="LRR_1"/>
    <property type="match status" value="8"/>
</dbReference>
<evidence type="ECO:0000256" key="24">
    <source>
        <dbReference type="SAM" id="SignalP"/>
    </source>
</evidence>
<evidence type="ECO:0000256" key="16">
    <source>
        <dbReference type="ARBA" id="ARBA00022989"/>
    </source>
</evidence>
<dbReference type="AlphaFoldDB" id="A0A7J6EK23"/>
<evidence type="ECO:0000256" key="4">
    <source>
        <dbReference type="ARBA" id="ARBA00012513"/>
    </source>
</evidence>
<dbReference type="EC" id="2.7.11.1" evidence="4"/>
<evidence type="ECO:0000256" key="7">
    <source>
        <dbReference type="ARBA" id="ARBA00022553"/>
    </source>
</evidence>
<dbReference type="InterPro" id="IPR000719">
    <property type="entry name" value="Prot_kinase_dom"/>
</dbReference>
<feature type="transmembrane region" description="Helical" evidence="23">
    <location>
        <begin position="660"/>
        <end position="681"/>
    </location>
</feature>
<feature type="binding site" evidence="22">
    <location>
        <position position="746"/>
    </location>
    <ligand>
        <name>ATP</name>
        <dbReference type="ChEBI" id="CHEBI:30616"/>
    </ligand>
</feature>
<evidence type="ECO:0000256" key="14">
    <source>
        <dbReference type="ARBA" id="ARBA00022777"/>
    </source>
</evidence>
<gene>
    <name evidence="26" type="ORF">F8388_022555</name>
</gene>
<evidence type="ECO:0000256" key="18">
    <source>
        <dbReference type="ARBA" id="ARBA00023170"/>
    </source>
</evidence>
<evidence type="ECO:0000256" key="3">
    <source>
        <dbReference type="ARBA" id="ARBA00009592"/>
    </source>
</evidence>
<keyword evidence="8" id="KW-0433">Leucine-rich repeat</keyword>
<feature type="domain" description="Protein kinase" evidence="25">
    <location>
        <begin position="717"/>
        <end position="1025"/>
    </location>
</feature>
<dbReference type="InterPro" id="IPR001611">
    <property type="entry name" value="Leu-rich_rpt"/>
</dbReference>
<evidence type="ECO:0000256" key="15">
    <source>
        <dbReference type="ARBA" id="ARBA00022840"/>
    </source>
</evidence>
<dbReference type="Gene3D" id="1.10.510.10">
    <property type="entry name" value="Transferase(Phosphotransferase) domain 1"/>
    <property type="match status" value="1"/>
</dbReference>
<protein>
    <recommendedName>
        <fullName evidence="4">non-specific serine/threonine protein kinase</fullName>
        <ecNumber evidence="4">2.7.11.1</ecNumber>
    </recommendedName>
</protein>
<evidence type="ECO:0000256" key="11">
    <source>
        <dbReference type="ARBA" id="ARBA00022729"/>
    </source>
</evidence>
<evidence type="ECO:0000256" key="8">
    <source>
        <dbReference type="ARBA" id="ARBA00022614"/>
    </source>
</evidence>
<evidence type="ECO:0000256" key="13">
    <source>
        <dbReference type="ARBA" id="ARBA00022741"/>
    </source>
</evidence>
<evidence type="ECO:0000256" key="20">
    <source>
        <dbReference type="ARBA" id="ARBA00047899"/>
    </source>
</evidence>
<keyword evidence="5" id="KW-1003">Cell membrane</keyword>
<comment type="subcellular location">
    <subcellularLocation>
        <location evidence="1">Cell membrane</location>
        <topology evidence="1">Single-pass type I membrane protein</topology>
    </subcellularLocation>
</comment>
<dbReference type="FunFam" id="3.80.10.10:FF:000275">
    <property type="entry name" value="Leucine-rich repeat receptor-like protein kinase"/>
    <property type="match status" value="1"/>
</dbReference>
<keyword evidence="6" id="KW-0723">Serine/threonine-protein kinase</keyword>